<evidence type="ECO:0000259" key="1">
    <source>
        <dbReference type="Pfam" id="PF01323"/>
    </source>
</evidence>
<dbReference type="Gene3D" id="3.40.30.10">
    <property type="entry name" value="Glutaredoxin"/>
    <property type="match status" value="1"/>
</dbReference>
<evidence type="ECO:0000313" key="2">
    <source>
        <dbReference type="EMBL" id="KAB8076830.1"/>
    </source>
</evidence>
<dbReference type="Proteomes" id="UP000326565">
    <property type="component" value="Unassembled WGS sequence"/>
</dbReference>
<dbReference type="SUPFAM" id="SSF52833">
    <property type="entry name" value="Thioredoxin-like"/>
    <property type="match status" value="1"/>
</dbReference>
<dbReference type="AlphaFoldDB" id="A0A5N5XCD2"/>
<accession>A0A5N5XCD2</accession>
<proteinExistence type="predicted"/>
<dbReference type="InterPro" id="IPR036249">
    <property type="entry name" value="Thioredoxin-like_sf"/>
</dbReference>
<protein>
    <submittedName>
        <fullName evidence="2">Thioredoxin-like protein</fullName>
    </submittedName>
</protein>
<sequence length="218" mass="24689">MPLIKVEIISDVICPWCYIGYRTLQKAIFLYQKTYPGGSNDTIEVWWKPYFIDQEAPKESSLIQDRMLRRMDPKMVDAAQTRLKRVGAGVGIHFKFGGYIGSSRLAHQLLYMAARESSELQCTVSELLFHYQFEKEADISQLDTVVEVGVQARLREEDVREWLAGDVGVTELGDEAKKARADGVKGVPHFVIGGRYHLEGAVDISELFEAFVKVREGN</sequence>
<dbReference type="GO" id="GO:0016491">
    <property type="term" value="F:oxidoreductase activity"/>
    <property type="evidence" value="ECO:0007669"/>
    <property type="project" value="InterPro"/>
</dbReference>
<organism evidence="2 3">
    <name type="scientific">Aspergillus leporis</name>
    <dbReference type="NCBI Taxonomy" id="41062"/>
    <lineage>
        <taxon>Eukaryota</taxon>
        <taxon>Fungi</taxon>
        <taxon>Dikarya</taxon>
        <taxon>Ascomycota</taxon>
        <taxon>Pezizomycotina</taxon>
        <taxon>Eurotiomycetes</taxon>
        <taxon>Eurotiomycetidae</taxon>
        <taxon>Eurotiales</taxon>
        <taxon>Aspergillaceae</taxon>
        <taxon>Aspergillus</taxon>
        <taxon>Aspergillus subgen. Circumdati</taxon>
    </lineage>
</organism>
<keyword evidence="3" id="KW-1185">Reference proteome</keyword>
<name>A0A5N5XCD2_9EURO</name>
<dbReference type="InterPro" id="IPR001853">
    <property type="entry name" value="DSBA-like_thioredoxin_dom"/>
</dbReference>
<gene>
    <name evidence="2" type="ORF">BDV29DRAFT_169179</name>
</gene>
<reference evidence="2 3" key="1">
    <citation type="submission" date="2019-04" db="EMBL/GenBank/DDBJ databases">
        <title>Friends and foes A comparative genomics study of 23 Aspergillus species from section Flavi.</title>
        <authorList>
            <consortium name="DOE Joint Genome Institute"/>
            <person name="Kjaerbolling I."/>
            <person name="Vesth T."/>
            <person name="Frisvad J.C."/>
            <person name="Nybo J.L."/>
            <person name="Theobald S."/>
            <person name="Kildgaard S."/>
            <person name="Isbrandt T."/>
            <person name="Kuo A."/>
            <person name="Sato A."/>
            <person name="Lyhne E.K."/>
            <person name="Kogle M.E."/>
            <person name="Wiebenga A."/>
            <person name="Kun R.S."/>
            <person name="Lubbers R.J."/>
            <person name="Makela M.R."/>
            <person name="Barry K."/>
            <person name="Chovatia M."/>
            <person name="Clum A."/>
            <person name="Daum C."/>
            <person name="Haridas S."/>
            <person name="He G."/>
            <person name="LaButti K."/>
            <person name="Lipzen A."/>
            <person name="Mondo S."/>
            <person name="Riley R."/>
            <person name="Salamov A."/>
            <person name="Simmons B.A."/>
            <person name="Magnuson J.K."/>
            <person name="Henrissat B."/>
            <person name="Mortensen U.H."/>
            <person name="Larsen T.O."/>
            <person name="Devries R.P."/>
            <person name="Grigoriev I.V."/>
            <person name="Machida M."/>
            <person name="Baker S.E."/>
            <person name="Andersen M.R."/>
        </authorList>
    </citation>
    <scope>NUCLEOTIDE SEQUENCE [LARGE SCALE GENOMIC DNA]</scope>
    <source>
        <strain evidence="2 3">CBS 151.66</strain>
    </source>
</reference>
<dbReference type="CDD" id="cd03024">
    <property type="entry name" value="DsbA_FrnE"/>
    <property type="match status" value="1"/>
</dbReference>
<dbReference type="PANTHER" id="PTHR13887">
    <property type="entry name" value="GLUTATHIONE S-TRANSFERASE KAPPA"/>
    <property type="match status" value="1"/>
</dbReference>
<dbReference type="PANTHER" id="PTHR13887:SF41">
    <property type="entry name" value="THIOREDOXIN SUPERFAMILY PROTEIN"/>
    <property type="match status" value="1"/>
</dbReference>
<dbReference type="Pfam" id="PF01323">
    <property type="entry name" value="DSBA"/>
    <property type="match status" value="1"/>
</dbReference>
<evidence type="ECO:0000313" key="3">
    <source>
        <dbReference type="Proteomes" id="UP000326565"/>
    </source>
</evidence>
<feature type="domain" description="DSBA-like thioredoxin" evidence="1">
    <location>
        <begin position="6"/>
        <end position="208"/>
    </location>
</feature>
<dbReference type="EMBL" id="ML732175">
    <property type="protein sequence ID" value="KAB8076830.1"/>
    <property type="molecule type" value="Genomic_DNA"/>
</dbReference>
<dbReference type="OrthoDB" id="1930760at2759"/>